<evidence type="ECO:0000313" key="1">
    <source>
        <dbReference type="EMBL" id="ANS79491.1"/>
    </source>
</evidence>
<gene>
    <name evidence="1" type="ORF">SGUI_2095</name>
</gene>
<protein>
    <submittedName>
        <fullName evidence="1">Uncharacterized protein</fullName>
    </submittedName>
</protein>
<dbReference type="KEGG" id="serj:SGUI_2095"/>
<proteinExistence type="predicted"/>
<dbReference type="AlphaFoldDB" id="A0A1B1NDM5"/>
<dbReference type="Proteomes" id="UP000092482">
    <property type="component" value="Chromosome"/>
</dbReference>
<name>A0A1B1NDM5_9MICO</name>
<evidence type="ECO:0000313" key="2">
    <source>
        <dbReference type="Proteomes" id="UP000092482"/>
    </source>
</evidence>
<keyword evidence="2" id="KW-1185">Reference proteome</keyword>
<accession>A0A1B1NDM5</accession>
<sequence>MAPLTTTFIDTPLLRVSLPADERVGRVRPETFVEIARAA</sequence>
<dbReference type="EMBL" id="CP014989">
    <property type="protein sequence ID" value="ANS79491.1"/>
    <property type="molecule type" value="Genomic_DNA"/>
</dbReference>
<dbReference type="STRING" id="1758689.SGUI_2095"/>
<reference evidence="1 2" key="1">
    <citation type="submission" date="2016-03" db="EMBL/GenBank/DDBJ databases">
        <title>Shallow-sea hydrothermal system.</title>
        <authorList>
            <person name="Tang K."/>
        </authorList>
    </citation>
    <scope>NUCLEOTIDE SEQUENCE [LARGE SCALE GENOMIC DNA]</scope>
    <source>
        <strain evidence="1 2">JLT9</strain>
    </source>
</reference>
<organism evidence="1 2">
    <name type="scientific">Serinicoccus hydrothermalis</name>
    <dbReference type="NCBI Taxonomy" id="1758689"/>
    <lineage>
        <taxon>Bacteria</taxon>
        <taxon>Bacillati</taxon>
        <taxon>Actinomycetota</taxon>
        <taxon>Actinomycetes</taxon>
        <taxon>Micrococcales</taxon>
        <taxon>Ornithinimicrobiaceae</taxon>
        <taxon>Serinicoccus</taxon>
    </lineage>
</organism>